<organism evidence="2 3">
    <name type="scientific">Canna indica</name>
    <name type="common">Indian-shot</name>
    <dbReference type="NCBI Taxonomy" id="4628"/>
    <lineage>
        <taxon>Eukaryota</taxon>
        <taxon>Viridiplantae</taxon>
        <taxon>Streptophyta</taxon>
        <taxon>Embryophyta</taxon>
        <taxon>Tracheophyta</taxon>
        <taxon>Spermatophyta</taxon>
        <taxon>Magnoliopsida</taxon>
        <taxon>Liliopsida</taxon>
        <taxon>Zingiberales</taxon>
        <taxon>Cannaceae</taxon>
        <taxon>Canna</taxon>
    </lineage>
</organism>
<evidence type="ECO:0000313" key="2">
    <source>
        <dbReference type="EMBL" id="WOL10933.1"/>
    </source>
</evidence>
<dbReference type="Proteomes" id="UP001327560">
    <property type="component" value="Chromosome 6"/>
</dbReference>
<sequence length="87" mass="8980">MLTGISLSLIFILRCRRTAGAPVGGHGVVRGLEVLALGGAAEPSGLRRRGAFLACYSVASLAALAALAFGEAEEDLVLARCYDDMLS</sequence>
<name>A0AAQ3QIV1_9LILI</name>
<evidence type="ECO:0000256" key="1">
    <source>
        <dbReference type="SAM" id="SignalP"/>
    </source>
</evidence>
<dbReference type="AlphaFoldDB" id="A0AAQ3QIV1"/>
<evidence type="ECO:0000313" key="3">
    <source>
        <dbReference type="Proteomes" id="UP001327560"/>
    </source>
</evidence>
<keyword evidence="1" id="KW-0732">Signal</keyword>
<keyword evidence="3" id="KW-1185">Reference proteome</keyword>
<proteinExistence type="predicted"/>
<protein>
    <submittedName>
        <fullName evidence="2">Uncharacterized protein</fullName>
    </submittedName>
</protein>
<dbReference type="EMBL" id="CP136895">
    <property type="protein sequence ID" value="WOL10933.1"/>
    <property type="molecule type" value="Genomic_DNA"/>
</dbReference>
<reference evidence="2 3" key="1">
    <citation type="submission" date="2023-10" db="EMBL/GenBank/DDBJ databases">
        <title>Chromosome-scale genome assembly provides insights into flower coloration mechanisms of Canna indica.</title>
        <authorList>
            <person name="Li C."/>
        </authorList>
    </citation>
    <scope>NUCLEOTIDE SEQUENCE [LARGE SCALE GENOMIC DNA]</scope>
    <source>
        <tissue evidence="2">Flower</tissue>
    </source>
</reference>
<accession>A0AAQ3QIV1</accession>
<feature type="signal peptide" evidence="1">
    <location>
        <begin position="1"/>
        <end position="20"/>
    </location>
</feature>
<gene>
    <name evidence="2" type="ORF">Cni_G19693</name>
</gene>
<feature type="chain" id="PRO_5043018444" evidence="1">
    <location>
        <begin position="21"/>
        <end position="87"/>
    </location>
</feature>